<evidence type="ECO:0000256" key="3">
    <source>
        <dbReference type="ARBA" id="ARBA00022833"/>
    </source>
</evidence>
<keyword evidence="4" id="KW-0456">Lyase</keyword>
<gene>
    <name evidence="6" type="ORF">GFB47_13230</name>
</gene>
<evidence type="ECO:0000313" key="6">
    <source>
        <dbReference type="EMBL" id="QGA66389.1"/>
    </source>
</evidence>
<dbReference type="InterPro" id="IPR011057">
    <property type="entry name" value="Mss4-like_sf"/>
</dbReference>
<accession>A0A5Q0TLM2</accession>
<dbReference type="Gene3D" id="3.90.1590.10">
    <property type="entry name" value="glutathione-dependent formaldehyde- activating enzyme (gfa)"/>
    <property type="match status" value="1"/>
</dbReference>
<feature type="domain" description="CENP-V/GFA" evidence="5">
    <location>
        <begin position="11"/>
        <end position="122"/>
    </location>
</feature>
<evidence type="ECO:0000259" key="5">
    <source>
        <dbReference type="PROSITE" id="PS51891"/>
    </source>
</evidence>
<dbReference type="GO" id="GO:0046872">
    <property type="term" value="F:metal ion binding"/>
    <property type="evidence" value="ECO:0007669"/>
    <property type="project" value="UniProtKB-KW"/>
</dbReference>
<proteinExistence type="inferred from homology"/>
<dbReference type="AlphaFoldDB" id="A0A5Q0TLM2"/>
<sequence length="142" mass="15613">MNNESVDIYPVKGQCQCGQVTFSLKAAPKMVIACHCKECQKLSTSAFSITTIVEASNIEINGVLHDSSRVADSGSVNVGKFCPGCGNRIYQINPVAPEMIKFKAAGGLDNTSMIIPTMHVWTREKQTWFTIPEGVQQFEKQR</sequence>
<name>A0A5Q0TLM2_9VIBR</name>
<organism evidence="6 7">
    <name type="scientific">Vibrio algicola</name>
    <dbReference type="NCBI Taxonomy" id="2662262"/>
    <lineage>
        <taxon>Bacteria</taxon>
        <taxon>Pseudomonadati</taxon>
        <taxon>Pseudomonadota</taxon>
        <taxon>Gammaproteobacteria</taxon>
        <taxon>Vibrionales</taxon>
        <taxon>Vibrionaceae</taxon>
        <taxon>Vibrio</taxon>
    </lineage>
</organism>
<dbReference type="RefSeq" id="WP_153448522.1">
    <property type="nucleotide sequence ID" value="NZ_CP045700.1"/>
</dbReference>
<protein>
    <recommendedName>
        <fullName evidence="5">CENP-V/GFA domain-containing protein</fullName>
    </recommendedName>
</protein>
<dbReference type="EMBL" id="CP045700">
    <property type="protein sequence ID" value="QGA66389.1"/>
    <property type="molecule type" value="Genomic_DNA"/>
</dbReference>
<evidence type="ECO:0000256" key="2">
    <source>
        <dbReference type="ARBA" id="ARBA00022723"/>
    </source>
</evidence>
<reference evidence="6 7" key="1">
    <citation type="submission" date="2019-10" db="EMBL/GenBank/DDBJ databases">
        <title>Vibrio sp. nov., isolated from Coralline algae surface.</title>
        <authorList>
            <person name="Geng Y."/>
            <person name="Zhang X."/>
        </authorList>
    </citation>
    <scope>NUCLEOTIDE SEQUENCE [LARGE SCALE GENOMIC DNA]</scope>
    <source>
        <strain evidence="6 7">SM1977</strain>
    </source>
</reference>
<evidence type="ECO:0000313" key="7">
    <source>
        <dbReference type="Proteomes" id="UP000348942"/>
    </source>
</evidence>
<comment type="similarity">
    <text evidence="1">Belongs to the Gfa family.</text>
</comment>
<dbReference type="Pfam" id="PF04828">
    <property type="entry name" value="GFA"/>
    <property type="match status" value="1"/>
</dbReference>
<dbReference type="SUPFAM" id="SSF51316">
    <property type="entry name" value="Mss4-like"/>
    <property type="match status" value="1"/>
</dbReference>
<dbReference type="PROSITE" id="PS51891">
    <property type="entry name" value="CENP_V_GFA"/>
    <property type="match status" value="1"/>
</dbReference>
<dbReference type="InterPro" id="IPR006913">
    <property type="entry name" value="CENP-V/GFA"/>
</dbReference>
<dbReference type="PANTHER" id="PTHR33337">
    <property type="entry name" value="GFA DOMAIN-CONTAINING PROTEIN"/>
    <property type="match status" value="1"/>
</dbReference>
<keyword evidence="2" id="KW-0479">Metal-binding</keyword>
<keyword evidence="3" id="KW-0862">Zinc</keyword>
<evidence type="ECO:0000256" key="4">
    <source>
        <dbReference type="ARBA" id="ARBA00023239"/>
    </source>
</evidence>
<dbReference type="PANTHER" id="PTHR33337:SF40">
    <property type="entry name" value="CENP-V_GFA DOMAIN-CONTAINING PROTEIN-RELATED"/>
    <property type="match status" value="1"/>
</dbReference>
<keyword evidence="7" id="KW-1185">Reference proteome</keyword>
<dbReference type="GO" id="GO:0016846">
    <property type="term" value="F:carbon-sulfur lyase activity"/>
    <property type="evidence" value="ECO:0007669"/>
    <property type="project" value="InterPro"/>
</dbReference>
<evidence type="ECO:0000256" key="1">
    <source>
        <dbReference type="ARBA" id="ARBA00005495"/>
    </source>
</evidence>
<dbReference type="Proteomes" id="UP000348942">
    <property type="component" value="Chromosome 2"/>
</dbReference>